<name>A0A1M5ZPL2_9CLOT</name>
<dbReference type="InterPro" id="IPR017871">
    <property type="entry name" value="ABC_transporter-like_CS"/>
</dbReference>
<dbReference type="CDD" id="cd03221">
    <property type="entry name" value="ABCF_EF-3"/>
    <property type="match status" value="2"/>
</dbReference>
<dbReference type="Gene3D" id="3.40.50.300">
    <property type="entry name" value="P-loop containing nucleotide triphosphate hydrolases"/>
    <property type="match status" value="2"/>
</dbReference>
<dbReference type="PANTHER" id="PTHR42855">
    <property type="entry name" value="ABC TRANSPORTER ATP-BINDING SUBUNIT"/>
    <property type="match status" value="1"/>
</dbReference>
<evidence type="ECO:0000256" key="3">
    <source>
        <dbReference type="SAM" id="Coils"/>
    </source>
</evidence>
<protein>
    <submittedName>
        <fullName evidence="5">ATPase components of ABC transporters with duplicated ATPase domains</fullName>
    </submittedName>
</protein>
<dbReference type="InterPro" id="IPR027417">
    <property type="entry name" value="P-loop_NTPase"/>
</dbReference>
<dbReference type="PROSITE" id="PS50893">
    <property type="entry name" value="ABC_TRANSPORTER_2"/>
    <property type="match status" value="2"/>
</dbReference>
<dbReference type="SUPFAM" id="SSF52540">
    <property type="entry name" value="P-loop containing nucleoside triphosphate hydrolases"/>
    <property type="match status" value="2"/>
</dbReference>
<dbReference type="Proteomes" id="UP000184241">
    <property type="component" value="Unassembled WGS sequence"/>
</dbReference>
<dbReference type="Pfam" id="PF12848">
    <property type="entry name" value="ABC_tran_Xtn"/>
    <property type="match status" value="1"/>
</dbReference>
<dbReference type="FunFam" id="3.40.50.300:FF:000011">
    <property type="entry name" value="Putative ABC transporter ATP-binding component"/>
    <property type="match status" value="1"/>
</dbReference>
<dbReference type="RefSeq" id="WP_073021058.1">
    <property type="nucleotide sequence ID" value="NZ_FQXU01000010.1"/>
</dbReference>
<gene>
    <name evidence="5" type="ORF">SAMN02745941_03205</name>
</gene>
<evidence type="ECO:0000313" key="5">
    <source>
        <dbReference type="EMBL" id="SHI26134.1"/>
    </source>
</evidence>
<dbReference type="InterPro" id="IPR037118">
    <property type="entry name" value="Val-tRNA_synth_C_sf"/>
</dbReference>
<accession>A0A1M5ZPL2</accession>
<dbReference type="AlphaFoldDB" id="A0A1M5ZPL2"/>
<feature type="domain" description="ABC transporter" evidence="4">
    <location>
        <begin position="332"/>
        <end position="544"/>
    </location>
</feature>
<keyword evidence="3" id="KW-0175">Coiled coil</keyword>
<keyword evidence="1" id="KW-0547">Nucleotide-binding</keyword>
<dbReference type="InterPro" id="IPR032781">
    <property type="entry name" value="ABC_tran_Xtn"/>
</dbReference>
<dbReference type="Gene3D" id="1.10.287.380">
    <property type="entry name" value="Valyl-tRNA synthetase, C-terminal domain"/>
    <property type="match status" value="1"/>
</dbReference>
<dbReference type="EMBL" id="FQXU01000010">
    <property type="protein sequence ID" value="SHI26134.1"/>
    <property type="molecule type" value="Genomic_DNA"/>
</dbReference>
<dbReference type="GO" id="GO:0005524">
    <property type="term" value="F:ATP binding"/>
    <property type="evidence" value="ECO:0007669"/>
    <property type="project" value="UniProtKB-KW"/>
</dbReference>
<feature type="coiled-coil region" evidence="3">
    <location>
        <begin position="87"/>
        <end position="128"/>
    </location>
</feature>
<keyword evidence="2" id="KW-0067">ATP-binding</keyword>
<feature type="coiled-coil region" evidence="3">
    <location>
        <begin position="562"/>
        <end position="596"/>
    </location>
</feature>
<dbReference type="NCBIfam" id="NF000355">
    <property type="entry name" value="ribo_prot_ABC_F"/>
    <property type="match status" value="1"/>
</dbReference>
<dbReference type="SMART" id="SM00382">
    <property type="entry name" value="AAA"/>
    <property type="match status" value="2"/>
</dbReference>
<dbReference type="InterPro" id="IPR003439">
    <property type="entry name" value="ABC_transporter-like_ATP-bd"/>
</dbReference>
<dbReference type="InterPro" id="IPR051309">
    <property type="entry name" value="ABCF_ATPase"/>
</dbReference>
<dbReference type="GO" id="GO:0003677">
    <property type="term" value="F:DNA binding"/>
    <property type="evidence" value="ECO:0007669"/>
    <property type="project" value="InterPro"/>
</dbReference>
<dbReference type="Pfam" id="PF00005">
    <property type="entry name" value="ABC_tran"/>
    <property type="match status" value="2"/>
</dbReference>
<feature type="domain" description="ABC transporter" evidence="4">
    <location>
        <begin position="4"/>
        <end position="265"/>
    </location>
</feature>
<dbReference type="PROSITE" id="PS00211">
    <property type="entry name" value="ABC_TRANSPORTER_1"/>
    <property type="match status" value="1"/>
</dbReference>
<dbReference type="PANTHER" id="PTHR42855:SF2">
    <property type="entry name" value="DRUG RESISTANCE ABC TRANSPORTER,ATP-BINDING PROTEIN"/>
    <property type="match status" value="1"/>
</dbReference>
<sequence length="628" mass="72772">MIELSLNNVEKYFGANRVLKNITFEVNKGERIGIVGRNGCGKSTVLKLIYGTENLDNGSISIRRGASIGYLEQIHGFEEGSTVREILNIAFKELLELETKMKSLENKMSDEREDISRLLSQYSELQQKYEVLGGYDKEEKLSKVCEGLKFKDSFLDRSFDLLSGGEKTTVVLGKILLENPDIILLDEPTNHLDMESLEWLEEYLRNYKGTVIIVSHDRYFLDNVITKTIEIEDLISISYKGNYSAYVKEKEDNLLQQYELYKVQQKKINSMEKSIKTLRDWANRSGNEKFYRRAASMQKRLEKMDKVDKPKTEKVNMHISLTEGDRSAQEVIRVRSASKRFEDKTLFDEGDLLVRFKERVALIGANGSGKSTLLKTLLKEESLDSGVSEIGANVKLAYLPQNIIFNNEELTVLECFREDIEILEGKAREYLSKYMFFGETVFKKVKGLSGGERTRLKLSKLLYHEANLLILDEPTNHLDIDSIETLEDTLDEFKGTIFFISHDRYFINKMSSRVVALEGGKFNSYLGDYDYYKVKKNEREEIKIDTKPLKIEKQQKTKANNTQNNSYKLNKLEEKIVEIEKEIKALDELMETIQGNYEEINKCFKNKEDLQVELELCMEEWLYLTEQI</sequence>
<evidence type="ECO:0000313" key="6">
    <source>
        <dbReference type="Proteomes" id="UP000184241"/>
    </source>
</evidence>
<dbReference type="InterPro" id="IPR003593">
    <property type="entry name" value="AAA+_ATPase"/>
</dbReference>
<evidence type="ECO:0000259" key="4">
    <source>
        <dbReference type="PROSITE" id="PS50893"/>
    </source>
</evidence>
<evidence type="ECO:0000256" key="2">
    <source>
        <dbReference type="ARBA" id="ARBA00022840"/>
    </source>
</evidence>
<proteinExistence type="predicted"/>
<dbReference type="GO" id="GO:0016887">
    <property type="term" value="F:ATP hydrolysis activity"/>
    <property type="evidence" value="ECO:0007669"/>
    <property type="project" value="InterPro"/>
</dbReference>
<evidence type="ECO:0000256" key="1">
    <source>
        <dbReference type="ARBA" id="ARBA00022741"/>
    </source>
</evidence>
<reference evidence="5 6" key="1">
    <citation type="submission" date="2016-11" db="EMBL/GenBank/DDBJ databases">
        <authorList>
            <person name="Jaros S."/>
            <person name="Januszkiewicz K."/>
            <person name="Wedrychowicz H."/>
        </authorList>
    </citation>
    <scope>NUCLEOTIDE SEQUENCE [LARGE SCALE GENOMIC DNA]</scope>
    <source>
        <strain evidence="5 6">DSM 6191</strain>
    </source>
</reference>
<organism evidence="5 6">
    <name type="scientific">Clostridium intestinale DSM 6191</name>
    <dbReference type="NCBI Taxonomy" id="1121320"/>
    <lineage>
        <taxon>Bacteria</taxon>
        <taxon>Bacillati</taxon>
        <taxon>Bacillota</taxon>
        <taxon>Clostridia</taxon>
        <taxon>Eubacteriales</taxon>
        <taxon>Clostridiaceae</taxon>
        <taxon>Clostridium</taxon>
    </lineage>
</organism>
<dbReference type="Pfam" id="PF16326">
    <property type="entry name" value="ABC_tran_CTD"/>
    <property type="match status" value="1"/>
</dbReference>
<dbReference type="InterPro" id="IPR032524">
    <property type="entry name" value="ABC_tran_C"/>
</dbReference>